<keyword evidence="1" id="KW-1133">Transmembrane helix</keyword>
<keyword evidence="1" id="KW-0812">Transmembrane</keyword>
<keyword evidence="4" id="KW-1185">Reference proteome</keyword>
<dbReference type="Proteomes" id="UP001634394">
    <property type="component" value="Unassembled WGS sequence"/>
</dbReference>
<sequence>MLPVLKLCVFLFLLLKGVNLVELSYITDYEPFNLTFPADENFKPTALTAFSNGKQCDALFASDLQYYSITISNCQGDKILIYLVDTILKKGVCSMLSVHERKKSDLDWFINKFLRRKRQSLPEDSPEINKTQQIIGGRKSGATGVEVVETTAMFNVQFNDLDELTYFCDMVNDVLMALNPDVMVYKSVSAYNSATKKSCPATLSQNSVIVSIFNCSLKAGFYHSEYLYIFMFQHVFVFQFHGFVICCSVEVIILLVV</sequence>
<comment type="caution">
    <text evidence="3">The sequence shown here is derived from an EMBL/GenBank/DDBJ whole genome shotgun (WGS) entry which is preliminary data.</text>
</comment>
<proteinExistence type="predicted"/>
<keyword evidence="1" id="KW-0472">Membrane</keyword>
<evidence type="ECO:0000256" key="1">
    <source>
        <dbReference type="SAM" id="Phobius"/>
    </source>
</evidence>
<keyword evidence="2" id="KW-0732">Signal</keyword>
<feature type="transmembrane region" description="Helical" evidence="1">
    <location>
        <begin position="226"/>
        <end position="256"/>
    </location>
</feature>
<name>A0ABD3WEH0_SINWO</name>
<feature type="chain" id="PRO_5044771062" evidence="2">
    <location>
        <begin position="21"/>
        <end position="257"/>
    </location>
</feature>
<gene>
    <name evidence="3" type="ORF">ACJMK2_039599</name>
</gene>
<evidence type="ECO:0000256" key="2">
    <source>
        <dbReference type="SAM" id="SignalP"/>
    </source>
</evidence>
<accession>A0ABD3WEH0</accession>
<reference evidence="3 4" key="1">
    <citation type="submission" date="2024-11" db="EMBL/GenBank/DDBJ databases">
        <title>Chromosome-level genome assembly of the freshwater bivalve Anodonta woodiana.</title>
        <authorList>
            <person name="Chen X."/>
        </authorList>
    </citation>
    <scope>NUCLEOTIDE SEQUENCE [LARGE SCALE GENOMIC DNA]</scope>
    <source>
        <strain evidence="3">MN2024</strain>
        <tissue evidence="3">Gills</tissue>
    </source>
</reference>
<dbReference type="EMBL" id="JBJQND010000007">
    <property type="protein sequence ID" value="KAL3871608.1"/>
    <property type="molecule type" value="Genomic_DNA"/>
</dbReference>
<dbReference type="AlphaFoldDB" id="A0ABD3WEH0"/>
<evidence type="ECO:0000313" key="3">
    <source>
        <dbReference type="EMBL" id="KAL3871608.1"/>
    </source>
</evidence>
<protein>
    <submittedName>
        <fullName evidence="3">Uncharacterized protein</fullName>
    </submittedName>
</protein>
<evidence type="ECO:0000313" key="4">
    <source>
        <dbReference type="Proteomes" id="UP001634394"/>
    </source>
</evidence>
<organism evidence="3 4">
    <name type="scientific">Sinanodonta woodiana</name>
    <name type="common">Chinese pond mussel</name>
    <name type="synonym">Anodonta woodiana</name>
    <dbReference type="NCBI Taxonomy" id="1069815"/>
    <lineage>
        <taxon>Eukaryota</taxon>
        <taxon>Metazoa</taxon>
        <taxon>Spiralia</taxon>
        <taxon>Lophotrochozoa</taxon>
        <taxon>Mollusca</taxon>
        <taxon>Bivalvia</taxon>
        <taxon>Autobranchia</taxon>
        <taxon>Heteroconchia</taxon>
        <taxon>Palaeoheterodonta</taxon>
        <taxon>Unionida</taxon>
        <taxon>Unionoidea</taxon>
        <taxon>Unionidae</taxon>
        <taxon>Unioninae</taxon>
        <taxon>Sinanodonta</taxon>
    </lineage>
</organism>
<feature type="signal peptide" evidence="2">
    <location>
        <begin position="1"/>
        <end position="20"/>
    </location>
</feature>